<evidence type="ECO:0000256" key="9">
    <source>
        <dbReference type="ARBA" id="ARBA00023295"/>
    </source>
</evidence>
<feature type="signal peptide" evidence="10">
    <location>
        <begin position="1"/>
        <end position="21"/>
    </location>
</feature>
<feature type="domain" description="Glycoside hydrolase family 38 central" evidence="11">
    <location>
        <begin position="362"/>
        <end position="442"/>
    </location>
</feature>
<evidence type="ECO:0000256" key="10">
    <source>
        <dbReference type="RuleBase" id="RU361199"/>
    </source>
</evidence>
<dbReference type="SUPFAM" id="SSF88688">
    <property type="entry name" value="Families 57/38 glycoside transferase middle domain"/>
    <property type="match status" value="1"/>
</dbReference>
<reference evidence="12" key="1">
    <citation type="submission" date="2025-05" db="UniProtKB">
        <authorList>
            <consortium name="EnsemblMetazoa"/>
        </authorList>
    </citation>
    <scope>IDENTIFICATION</scope>
</reference>
<evidence type="ECO:0000256" key="5">
    <source>
        <dbReference type="ARBA" id="ARBA00022801"/>
    </source>
</evidence>
<evidence type="ECO:0000259" key="11">
    <source>
        <dbReference type="SMART" id="SM00872"/>
    </source>
</evidence>
<dbReference type="InterPro" id="IPR041147">
    <property type="entry name" value="GH38_C"/>
</dbReference>
<dbReference type="Gene3D" id="2.60.40.1180">
    <property type="entry name" value="Golgi alpha-mannosidase II"/>
    <property type="match status" value="1"/>
</dbReference>
<keyword evidence="10" id="KW-0732">Signal</keyword>
<dbReference type="CDD" id="cd10810">
    <property type="entry name" value="GH38N_AMII_LAM_like"/>
    <property type="match status" value="1"/>
</dbReference>
<name>A0ABM5L398_DIAVI</name>
<dbReference type="PANTHER" id="PTHR11607">
    <property type="entry name" value="ALPHA-MANNOSIDASE"/>
    <property type="match status" value="1"/>
</dbReference>
<feature type="chain" id="PRO_5044970036" description="Alpha-mannosidase" evidence="10">
    <location>
        <begin position="22"/>
        <end position="996"/>
    </location>
</feature>
<dbReference type="InterPro" id="IPR037094">
    <property type="entry name" value="Glyco_hydro_38_cen_sf"/>
</dbReference>
<dbReference type="EnsemblMetazoa" id="XM_050660943.1">
    <property type="protein sequence ID" value="XP_050516900.1"/>
    <property type="gene ID" value="LOC114332053"/>
</dbReference>
<evidence type="ECO:0000313" key="13">
    <source>
        <dbReference type="Proteomes" id="UP001652700"/>
    </source>
</evidence>
<dbReference type="InterPro" id="IPR011013">
    <property type="entry name" value="Gal_mutarotase_sf_dom"/>
</dbReference>
<evidence type="ECO:0000256" key="1">
    <source>
        <dbReference type="ARBA" id="ARBA00000365"/>
    </source>
</evidence>
<keyword evidence="4 10" id="KW-0479">Metal-binding</keyword>
<dbReference type="InterPro" id="IPR027291">
    <property type="entry name" value="Glyco_hydro_38_N_sf"/>
</dbReference>
<sequence length="996" mass="115547">MERKRYISFIFLFVSILEVNSDYLDSCATKACSNIEPDKINVHLIPHSHDDVGWLKTIEDYFYGERNDIHNAGVQYVLDSVLQALRQNDKRRYIQVETAFFWKWWQIQPENKRELFKKFVDNGQIEMVGGAWSMNDEACVNYQSTINQFTWGLRLLNDTLGECGRPKVGWQIDPFGHSREQASLFKQMGYDAIFFTRLSQDDRLARKHTQDLEFLWTSNDNFEDSNIFTSIMDSYYAPSDFCWDYLQCNSDAINDDPDSFDFNLDKKVEEFAAHIANYSSYFRTNNILYAMGGDFQYQAAEINYLNIDKLIKGFQTYPEYNKTYNVFYSTPSCYVKAVNPANAQLDVKKDGDFFPYNENNHIFWSGYYTSRSTLKRFERTGNNILQAAQQINAFGKMMNFVDGDQAEENLRSLREAVGTMQHHDAITGTEKERVAKDYSRILTSAIRTTEENIGGIIGKILKKENATDINLPLSTCLLANISVCEDTMKDRSIIVLYNPLPRFVWYDIRVPVQNANFTLTGCYGEEDFEIVKHMKYPLEFNTTSEYELVSHLQLHPMGLKVFYLEKTSNKSVALETKYLSGNKTFTLQKENMKLTYDKTTSKQKLTTSKKTENIVQEFLYYRSNNGSADNITSGAYIFRPESGTQAVLIPEDSDEVGYIQGNIVSEVQQRFGKYVVQTMRMMSDSINGVDLEYIEYDWMVGPLDNTTVDTVHSIGKEIVKRYYIEEIKNNKTFYTDSNGRQLIKRIRNDHEFHDDDVEAASSNYYPVTSKISIEDIKSDLKLSILTDRSQGGTSLKDGEVELMLHRRTLKDDYKGVEEPLQEMEFDNYIVVRGSHYLTMGSSGVSKYERILALNKLTQPWVLTADATSEDLSLEQLQKNINFEWTGLQEYDGYRGLDWQVNILNFEPWKDDTYLLRLEHIFSYDEDTEMAEKVTVELKNLFRPYLISSIKELSLGANQEIEADFEDYNYQITLGPMKIRTFLVTFEKQNPKHMDAL</sequence>
<comment type="similarity">
    <text evidence="2 10">Belongs to the glycosyl hydrolase 38 family.</text>
</comment>
<dbReference type="Gene3D" id="2.60.40.1360">
    <property type="match status" value="1"/>
</dbReference>
<dbReference type="InterPro" id="IPR050843">
    <property type="entry name" value="Glycosyl_Hydrlase_38"/>
</dbReference>
<comment type="catalytic activity">
    <reaction evidence="1">
        <text>Hydrolysis of terminal, non-reducing alpha-D-mannose residues in alpha-D-mannosides.</text>
        <dbReference type="EC" id="3.2.1.24"/>
    </reaction>
</comment>
<dbReference type="InterPro" id="IPR000602">
    <property type="entry name" value="Glyco_hydro_38_N"/>
</dbReference>
<dbReference type="SUPFAM" id="SSF74650">
    <property type="entry name" value="Galactose mutarotase-like"/>
    <property type="match status" value="1"/>
</dbReference>
<dbReference type="InterPro" id="IPR028995">
    <property type="entry name" value="Glyco_hydro_57/38_cen_sf"/>
</dbReference>
<evidence type="ECO:0000256" key="2">
    <source>
        <dbReference type="ARBA" id="ARBA00009792"/>
    </source>
</evidence>
<dbReference type="InterPro" id="IPR015341">
    <property type="entry name" value="Glyco_hydro_38_cen"/>
</dbReference>
<keyword evidence="7" id="KW-1015">Disulfide bond</keyword>
<protein>
    <recommendedName>
        <fullName evidence="3 10">Alpha-mannosidase</fullName>
        <ecNumber evidence="10">3.2.1.-</ecNumber>
    </recommendedName>
</protein>
<proteinExistence type="inferred from homology"/>
<dbReference type="Gene3D" id="2.70.98.30">
    <property type="entry name" value="Golgi alpha-mannosidase II, domain 4"/>
    <property type="match status" value="1"/>
</dbReference>
<organism evidence="12 13">
    <name type="scientific">Diabrotica virgifera virgifera</name>
    <name type="common">western corn rootworm</name>
    <dbReference type="NCBI Taxonomy" id="50390"/>
    <lineage>
        <taxon>Eukaryota</taxon>
        <taxon>Metazoa</taxon>
        <taxon>Ecdysozoa</taxon>
        <taxon>Arthropoda</taxon>
        <taxon>Hexapoda</taxon>
        <taxon>Insecta</taxon>
        <taxon>Pterygota</taxon>
        <taxon>Neoptera</taxon>
        <taxon>Endopterygota</taxon>
        <taxon>Coleoptera</taxon>
        <taxon>Polyphaga</taxon>
        <taxon>Cucujiformia</taxon>
        <taxon>Chrysomeloidea</taxon>
        <taxon>Chrysomelidae</taxon>
        <taxon>Galerucinae</taxon>
        <taxon>Diabroticina</taxon>
        <taxon>Diabroticites</taxon>
        <taxon>Diabrotica</taxon>
    </lineage>
</organism>
<dbReference type="PANTHER" id="PTHR11607:SF3">
    <property type="entry name" value="LYSOSOMAL ALPHA-MANNOSIDASE"/>
    <property type="match status" value="1"/>
</dbReference>
<evidence type="ECO:0000256" key="8">
    <source>
        <dbReference type="ARBA" id="ARBA00023180"/>
    </source>
</evidence>
<dbReference type="SUPFAM" id="SSF88713">
    <property type="entry name" value="Glycoside hydrolase/deacetylase"/>
    <property type="match status" value="1"/>
</dbReference>
<dbReference type="RefSeq" id="XP_050516900.1">
    <property type="nucleotide sequence ID" value="XM_050660943.1"/>
</dbReference>
<dbReference type="Pfam" id="PF01074">
    <property type="entry name" value="Glyco_hydro_38N"/>
    <property type="match status" value="1"/>
</dbReference>
<accession>A0ABM5L398</accession>
<keyword evidence="5 10" id="KW-0378">Hydrolase</keyword>
<dbReference type="GeneID" id="114332053"/>
<keyword evidence="8" id="KW-0325">Glycoprotein</keyword>
<dbReference type="Pfam" id="PF09261">
    <property type="entry name" value="Alpha-mann_mid"/>
    <property type="match status" value="1"/>
</dbReference>
<dbReference type="InterPro" id="IPR011330">
    <property type="entry name" value="Glyco_hydro/deAcase_b/a-brl"/>
</dbReference>
<keyword evidence="9 10" id="KW-0326">Glycosidase</keyword>
<dbReference type="SMART" id="SM00872">
    <property type="entry name" value="Alpha-mann_mid"/>
    <property type="match status" value="1"/>
</dbReference>
<dbReference type="Gene3D" id="1.20.1270.50">
    <property type="entry name" value="Glycoside hydrolase family 38, central domain"/>
    <property type="match status" value="2"/>
</dbReference>
<dbReference type="EC" id="3.2.1.-" evidence="10"/>
<dbReference type="InterPro" id="IPR013780">
    <property type="entry name" value="Glyco_hydro_b"/>
</dbReference>
<dbReference type="Pfam" id="PF07748">
    <property type="entry name" value="Glyco_hydro_38C"/>
    <property type="match status" value="1"/>
</dbReference>
<comment type="cofactor">
    <cofactor evidence="10">
        <name>Zn(2+)</name>
        <dbReference type="ChEBI" id="CHEBI:29105"/>
    </cofactor>
    <text evidence="10">Binds 1 zinc ion per subunit.</text>
</comment>
<keyword evidence="13" id="KW-1185">Reference proteome</keyword>
<dbReference type="Proteomes" id="UP001652700">
    <property type="component" value="Unplaced"/>
</dbReference>
<evidence type="ECO:0000256" key="7">
    <source>
        <dbReference type="ARBA" id="ARBA00023157"/>
    </source>
</evidence>
<dbReference type="Pfam" id="PF17677">
    <property type="entry name" value="Glyco_hydro38C2"/>
    <property type="match status" value="1"/>
</dbReference>
<keyword evidence="6 10" id="KW-0862">Zinc</keyword>
<evidence type="ECO:0000256" key="4">
    <source>
        <dbReference type="ARBA" id="ARBA00022723"/>
    </source>
</evidence>
<dbReference type="Gene3D" id="3.20.110.10">
    <property type="entry name" value="Glycoside hydrolase 38, N terminal domain"/>
    <property type="match status" value="1"/>
</dbReference>
<evidence type="ECO:0000256" key="3">
    <source>
        <dbReference type="ARBA" id="ARBA00012752"/>
    </source>
</evidence>
<evidence type="ECO:0000313" key="12">
    <source>
        <dbReference type="EnsemblMetazoa" id="XP_050516900.1"/>
    </source>
</evidence>
<evidence type="ECO:0000256" key="6">
    <source>
        <dbReference type="ARBA" id="ARBA00022833"/>
    </source>
</evidence>
<dbReference type="InterPro" id="IPR011682">
    <property type="entry name" value="Glyco_hydro_38_C"/>
</dbReference>